<dbReference type="Proteomes" id="UP000007799">
    <property type="component" value="Unassembled WGS sequence"/>
</dbReference>
<evidence type="ECO:0000259" key="2">
    <source>
        <dbReference type="PROSITE" id="PS50146"/>
    </source>
</evidence>
<dbReference type="OrthoDB" id="3853857at2759"/>
<gene>
    <name evidence="3" type="ORF">PTSG_00923</name>
</gene>
<feature type="chain" id="PRO_5003287074" description="DAGKc domain-containing protein" evidence="1">
    <location>
        <begin position="22"/>
        <end position="402"/>
    </location>
</feature>
<keyword evidence="1" id="KW-0732">Signal</keyword>
<dbReference type="SMART" id="SM00046">
    <property type="entry name" value="DAGKc"/>
    <property type="match status" value="1"/>
</dbReference>
<dbReference type="Gene3D" id="3.40.50.10330">
    <property type="entry name" value="Probable inorganic polyphosphate/atp-NAD kinase, domain 1"/>
    <property type="match status" value="1"/>
</dbReference>
<name>F2TXW1_SALR5</name>
<dbReference type="InterPro" id="IPR017438">
    <property type="entry name" value="ATP-NAD_kinase_N"/>
</dbReference>
<organism evidence="4">
    <name type="scientific">Salpingoeca rosetta (strain ATCC 50818 / BSB-021)</name>
    <dbReference type="NCBI Taxonomy" id="946362"/>
    <lineage>
        <taxon>Eukaryota</taxon>
        <taxon>Choanoflagellata</taxon>
        <taxon>Craspedida</taxon>
        <taxon>Salpingoecidae</taxon>
        <taxon>Salpingoeca</taxon>
    </lineage>
</organism>
<dbReference type="SUPFAM" id="SSF111331">
    <property type="entry name" value="NAD kinase/diacylglycerol kinase-like"/>
    <property type="match status" value="1"/>
</dbReference>
<evidence type="ECO:0000313" key="4">
    <source>
        <dbReference type="Proteomes" id="UP000007799"/>
    </source>
</evidence>
<evidence type="ECO:0000256" key="1">
    <source>
        <dbReference type="SAM" id="SignalP"/>
    </source>
</evidence>
<feature type="signal peptide" evidence="1">
    <location>
        <begin position="1"/>
        <end position="21"/>
    </location>
</feature>
<sequence length="402" mass="43683">MLLLLWVVWYRLLAFATLGFAAPVSVATVPAPFTPITPAEFITMADQGQVVLTEEVKHDNKPVTVKITTNELIVVPQTRRTTKAGYLSFDDVYGVQSGTNRRGQPMVEVYALLHRGKKRVDRIVPMACQSTEQAQRIVTTIRAVLAGVEPGAELPRRHLLVLVNPFGGTRKAPKIYENTLVPMFTRAALSHDVVNTTHQGHAKELMQGLDLDKYDGVVCVSGDGLLNEAVNGLMSRDDGDRARQMPLGLVPAGSGNGLCKCIATNTPEEAAHNIIKGNTAPMDLVRIEQQGAPANYSFLQVSLGLLADVDIESERLLSWFMTPEAAKHVGAPCVKYAKVKAVRFESAQNRGILNVDGEVIETKETQLSAVPGAVKLMVPAGLQQPDWDISRLPEGGMNVHNL</sequence>
<dbReference type="GO" id="GO:0005737">
    <property type="term" value="C:cytoplasm"/>
    <property type="evidence" value="ECO:0007669"/>
    <property type="project" value="TreeGrafter"/>
</dbReference>
<dbReference type="PANTHER" id="PTHR12358">
    <property type="entry name" value="SPHINGOSINE KINASE"/>
    <property type="match status" value="1"/>
</dbReference>
<dbReference type="InterPro" id="IPR001206">
    <property type="entry name" value="Diacylglycerol_kinase_cat_dom"/>
</dbReference>
<dbReference type="eggNOG" id="KOG1116">
    <property type="taxonomic scope" value="Eukaryota"/>
</dbReference>
<dbReference type="InterPro" id="IPR050187">
    <property type="entry name" value="Lipid_Phosphate_FormReg"/>
</dbReference>
<reference evidence="3" key="1">
    <citation type="submission" date="2009-08" db="EMBL/GenBank/DDBJ databases">
        <title>Annotation of Salpingoeca rosetta.</title>
        <authorList>
            <consortium name="The Broad Institute Genome Sequencing Platform"/>
            <person name="Russ C."/>
            <person name="Cuomo C."/>
            <person name="Burger G."/>
            <person name="Gray M.W."/>
            <person name="Holland P.W.H."/>
            <person name="King N."/>
            <person name="Lang F.B.F."/>
            <person name="Roger A.J."/>
            <person name="Ruiz-Trillo I."/>
            <person name="Young S.K."/>
            <person name="Zeng Q."/>
            <person name="Gargeya S."/>
            <person name="Alvarado L."/>
            <person name="Berlin A."/>
            <person name="Chapman S.B."/>
            <person name="Chen Z."/>
            <person name="Freedman E."/>
            <person name="Gellesch M."/>
            <person name="Goldberg J."/>
            <person name="Griggs A."/>
            <person name="Gujja S."/>
            <person name="Heilman E."/>
            <person name="Heiman D."/>
            <person name="Howarth C."/>
            <person name="Mehta T."/>
            <person name="Neiman D."/>
            <person name="Pearson M."/>
            <person name="Roberts A."/>
            <person name="Saif S."/>
            <person name="Shea T."/>
            <person name="Shenoy N."/>
            <person name="Sisk P."/>
            <person name="Stolte C."/>
            <person name="Sykes S."/>
            <person name="White J."/>
            <person name="Yandava C."/>
            <person name="Haas B."/>
            <person name="Nusbaum C."/>
            <person name="Birren B."/>
        </authorList>
    </citation>
    <scope>NUCLEOTIDE SEQUENCE [LARGE SCALE GENOMIC DNA]</scope>
    <source>
        <strain evidence="3">ATCC 50818</strain>
    </source>
</reference>
<dbReference type="Gene3D" id="2.60.200.40">
    <property type="match status" value="1"/>
</dbReference>
<dbReference type="GO" id="GO:0016773">
    <property type="term" value="F:phosphotransferase activity, alcohol group as acceptor"/>
    <property type="evidence" value="ECO:0007669"/>
    <property type="project" value="UniProtKB-ARBA"/>
</dbReference>
<dbReference type="KEGG" id="sre:PTSG_00923"/>
<protein>
    <recommendedName>
        <fullName evidence="2">DAGKc domain-containing protein</fullName>
    </recommendedName>
</protein>
<dbReference type="RefSeq" id="XP_004998395.1">
    <property type="nucleotide sequence ID" value="XM_004998338.1"/>
</dbReference>
<dbReference type="GO" id="GO:0016020">
    <property type="term" value="C:membrane"/>
    <property type="evidence" value="ECO:0007669"/>
    <property type="project" value="TreeGrafter"/>
</dbReference>
<dbReference type="Pfam" id="PF00781">
    <property type="entry name" value="DAGK_cat"/>
    <property type="match status" value="1"/>
</dbReference>
<dbReference type="GO" id="GO:0001727">
    <property type="term" value="F:lipid kinase activity"/>
    <property type="evidence" value="ECO:0007669"/>
    <property type="project" value="UniProtKB-ARBA"/>
</dbReference>
<dbReference type="AlphaFoldDB" id="F2TXW1"/>
<feature type="domain" description="DAGKc" evidence="2">
    <location>
        <begin position="154"/>
        <end position="291"/>
    </location>
</feature>
<dbReference type="InterPro" id="IPR016064">
    <property type="entry name" value="NAD/diacylglycerol_kinase_sf"/>
</dbReference>
<proteinExistence type="predicted"/>
<dbReference type="EMBL" id="GL832956">
    <property type="protein sequence ID" value="EGD76220.1"/>
    <property type="molecule type" value="Genomic_DNA"/>
</dbReference>
<evidence type="ECO:0000313" key="3">
    <source>
        <dbReference type="EMBL" id="EGD76220.1"/>
    </source>
</evidence>
<dbReference type="STRING" id="946362.F2TXW1"/>
<dbReference type="PANTHER" id="PTHR12358:SF31">
    <property type="entry name" value="ACYLGLYCEROL KINASE, MITOCHONDRIAL"/>
    <property type="match status" value="1"/>
</dbReference>
<dbReference type="InParanoid" id="F2TXW1"/>
<dbReference type="GO" id="GO:0046512">
    <property type="term" value="P:sphingosine biosynthetic process"/>
    <property type="evidence" value="ECO:0007669"/>
    <property type="project" value="TreeGrafter"/>
</dbReference>
<dbReference type="PROSITE" id="PS50146">
    <property type="entry name" value="DAGK"/>
    <property type="match status" value="1"/>
</dbReference>
<keyword evidence="4" id="KW-1185">Reference proteome</keyword>
<dbReference type="GeneID" id="16078989"/>
<accession>F2TXW1</accession>